<dbReference type="CDD" id="cd00060">
    <property type="entry name" value="FHA"/>
    <property type="match status" value="1"/>
</dbReference>
<dbReference type="SMART" id="SM00240">
    <property type="entry name" value="FHA"/>
    <property type="match status" value="1"/>
</dbReference>
<sequence length="516" mass="58336">MGGGLTKSNSDYIDLEVTAAFLDFEDPAKLALLTKEELNANIDASAKSDELMDIANKLKNRGLGMSPDDLKHDATTQGEFESEVRVRQGDFKYKNYWGVLKGTRVFLYKKRTSKKPSRILWVSFWEKEEFDKDMVAAFGEDHPDNYQELEAYMADGSVYRCFTTDGLFSIKFDTEENGSKWDELILSVLKANFIEEELVEKQDLCKVFQMRMFEQTCLQLLGRRLLMSNIEAAGFADFSADLVHPMADPKKIKFGYLKMLMGDEDEEGIWKEEWRKFYFVLLPGHMYAYAKSRDEHPSGHLSMGKIGVERSPSSPNILIITTPLRSFSIKFQNQFSLFDWLHALMTSSTQSNCGILLQEMHTELNSTLLSLMSSKPPIPKTSMTLNLHLLSDVDYRSKPSKSRIFPLKPTTIIGRESSCTMTVDDANASRAHCKIDVDDNGGCRVTDLGSGNGTRVNGEYVEPHVALTVGDILVVGKSTVFTVGGDGDTEKVEQWIKKRREEVEAKKEKSKRSEIV</sequence>
<accession>A0A9W7ARE1</accession>
<dbReference type="InterPro" id="IPR001849">
    <property type="entry name" value="PH_domain"/>
</dbReference>
<dbReference type="InterPro" id="IPR000253">
    <property type="entry name" value="FHA_dom"/>
</dbReference>
<feature type="domain" description="FHA" evidence="2">
    <location>
        <begin position="411"/>
        <end position="461"/>
    </location>
</feature>
<keyword evidence="4" id="KW-1185">Reference proteome</keyword>
<dbReference type="PROSITE" id="PS50006">
    <property type="entry name" value="FHA_DOMAIN"/>
    <property type="match status" value="1"/>
</dbReference>
<dbReference type="Gene3D" id="2.30.29.30">
    <property type="entry name" value="Pleckstrin-homology domain (PH domain)/Phosphotyrosine-binding domain (PTB)"/>
    <property type="match status" value="1"/>
</dbReference>
<comment type="caution">
    <text evidence="3">The sequence shown here is derived from an EMBL/GenBank/DDBJ whole genome shotgun (WGS) entry which is preliminary data.</text>
</comment>
<dbReference type="Pfam" id="PF00169">
    <property type="entry name" value="PH"/>
    <property type="match status" value="1"/>
</dbReference>
<proteinExistence type="predicted"/>
<dbReference type="SUPFAM" id="SSF50729">
    <property type="entry name" value="PH domain-like"/>
    <property type="match status" value="1"/>
</dbReference>
<dbReference type="EMBL" id="BRXY01000202">
    <property type="protein sequence ID" value="GMH76947.1"/>
    <property type="molecule type" value="Genomic_DNA"/>
</dbReference>
<dbReference type="PANTHER" id="PTHR23308">
    <property type="entry name" value="NUCLEAR INHIBITOR OF PROTEIN PHOSPHATASE-1"/>
    <property type="match status" value="1"/>
</dbReference>
<evidence type="ECO:0000259" key="2">
    <source>
        <dbReference type="PROSITE" id="PS50006"/>
    </source>
</evidence>
<dbReference type="InterPro" id="IPR050923">
    <property type="entry name" value="Cell_Proc_Reg/RNA_Proc"/>
</dbReference>
<reference evidence="4" key="1">
    <citation type="journal article" date="2023" name="Commun. Biol.">
        <title>Genome analysis of Parmales, the sister group of diatoms, reveals the evolutionary specialization of diatoms from phago-mixotrophs to photoautotrophs.</title>
        <authorList>
            <person name="Ban H."/>
            <person name="Sato S."/>
            <person name="Yoshikawa S."/>
            <person name="Yamada K."/>
            <person name="Nakamura Y."/>
            <person name="Ichinomiya M."/>
            <person name="Sato N."/>
            <person name="Blanc-Mathieu R."/>
            <person name="Endo H."/>
            <person name="Kuwata A."/>
            <person name="Ogata H."/>
        </authorList>
    </citation>
    <scope>NUCLEOTIDE SEQUENCE [LARGE SCALE GENOMIC DNA]</scope>
    <source>
        <strain evidence="4">NIES 3701</strain>
    </source>
</reference>
<dbReference type="SMART" id="SM00233">
    <property type="entry name" value="PH"/>
    <property type="match status" value="2"/>
</dbReference>
<evidence type="ECO:0000313" key="4">
    <source>
        <dbReference type="Proteomes" id="UP001165085"/>
    </source>
</evidence>
<dbReference type="Gene3D" id="2.60.200.20">
    <property type="match status" value="1"/>
</dbReference>
<dbReference type="SUPFAM" id="SSF49879">
    <property type="entry name" value="SMAD/FHA domain"/>
    <property type="match status" value="1"/>
</dbReference>
<dbReference type="AlphaFoldDB" id="A0A9W7ARE1"/>
<dbReference type="Pfam" id="PF00498">
    <property type="entry name" value="FHA"/>
    <property type="match status" value="1"/>
</dbReference>
<evidence type="ECO:0000313" key="3">
    <source>
        <dbReference type="EMBL" id="GMH76947.1"/>
    </source>
</evidence>
<organism evidence="3 4">
    <name type="scientific">Triparma strigata</name>
    <dbReference type="NCBI Taxonomy" id="1606541"/>
    <lineage>
        <taxon>Eukaryota</taxon>
        <taxon>Sar</taxon>
        <taxon>Stramenopiles</taxon>
        <taxon>Ochrophyta</taxon>
        <taxon>Bolidophyceae</taxon>
        <taxon>Parmales</taxon>
        <taxon>Triparmaceae</taxon>
        <taxon>Triparma</taxon>
    </lineage>
</organism>
<protein>
    <recommendedName>
        <fullName evidence="5">FHA domain-containing protein</fullName>
    </recommendedName>
</protein>
<name>A0A9W7ARE1_9STRA</name>
<dbReference type="Proteomes" id="UP001165085">
    <property type="component" value="Unassembled WGS sequence"/>
</dbReference>
<evidence type="ECO:0008006" key="5">
    <source>
        <dbReference type="Google" id="ProtNLM"/>
    </source>
</evidence>
<feature type="domain" description="PH" evidence="1">
    <location>
        <begin position="250"/>
        <end position="349"/>
    </location>
</feature>
<dbReference type="OrthoDB" id="687730at2759"/>
<evidence type="ECO:0000259" key="1">
    <source>
        <dbReference type="PROSITE" id="PS50003"/>
    </source>
</evidence>
<dbReference type="PROSITE" id="PS50003">
    <property type="entry name" value="PH_DOMAIN"/>
    <property type="match status" value="1"/>
</dbReference>
<dbReference type="InterPro" id="IPR011993">
    <property type="entry name" value="PH-like_dom_sf"/>
</dbReference>
<gene>
    <name evidence="3" type="ORF">TrST_g2729</name>
</gene>
<dbReference type="InterPro" id="IPR008984">
    <property type="entry name" value="SMAD_FHA_dom_sf"/>
</dbReference>